<dbReference type="Proteomes" id="UP001217963">
    <property type="component" value="Chromosome V"/>
</dbReference>
<reference evidence="1 2" key="1">
    <citation type="submission" date="2023-02" db="EMBL/GenBank/DDBJ databases">
        <title>Encephalitozoon hellem ATCC 50451 complete genome.</title>
        <authorList>
            <person name="Mascarenhas dos Santos A.C."/>
            <person name="Julian A.T."/>
            <person name="Pombert J.-F."/>
        </authorList>
    </citation>
    <scope>NUCLEOTIDE SEQUENCE [LARGE SCALE GENOMIC DNA]</scope>
    <source>
        <strain evidence="1 2">ATCC 50451</strain>
    </source>
</reference>
<sequence length="210" mass="24342">MLSGTSLVHVLSPEKGYIVKRAFPSNTFIVKRGTKYIKIDHILELVENPVDLEKIYSFVPPSSIWNLLPPVDLKNHFFLGDTQVRFVEKELKLLKLDGGHTRISYKDIADVVCYMSSVKECDDFHLRMDIYPQIIKEWALENFSGDSIEIGLYCLLACDEEGDMASFLKRWRDSSLEETNVEDLIHRINTTFIIQEKKIRIQQYLNKLIG</sequence>
<protein>
    <submittedName>
        <fullName evidence="1">Divalent cation transport-related protein</fullName>
    </submittedName>
</protein>
<keyword evidence="2" id="KW-1185">Reference proteome</keyword>
<gene>
    <name evidence="1" type="ORF">PFJ87_05g01780</name>
</gene>
<organism evidence="1 2">
    <name type="scientific">Encephalitozoon hellem</name>
    <name type="common">Microsporidian parasite</name>
    <dbReference type="NCBI Taxonomy" id="27973"/>
    <lineage>
        <taxon>Eukaryota</taxon>
        <taxon>Fungi</taxon>
        <taxon>Fungi incertae sedis</taxon>
        <taxon>Microsporidia</taxon>
        <taxon>Unikaryonidae</taxon>
        <taxon>Encephalitozoon</taxon>
    </lineage>
</organism>
<dbReference type="EMBL" id="CP119066">
    <property type="protein sequence ID" value="WEL38707.1"/>
    <property type="molecule type" value="Genomic_DNA"/>
</dbReference>
<name>A0ABY8CMX5_ENCHE</name>
<accession>A0ABY8CMX5</accession>
<evidence type="ECO:0000313" key="1">
    <source>
        <dbReference type="EMBL" id="WEL38707.1"/>
    </source>
</evidence>
<proteinExistence type="predicted"/>
<evidence type="ECO:0000313" key="2">
    <source>
        <dbReference type="Proteomes" id="UP001217963"/>
    </source>
</evidence>